<dbReference type="Proteomes" id="UP000800041">
    <property type="component" value="Unassembled WGS sequence"/>
</dbReference>
<keyword evidence="2" id="KW-1185">Reference proteome</keyword>
<evidence type="ECO:0000313" key="2">
    <source>
        <dbReference type="Proteomes" id="UP000800041"/>
    </source>
</evidence>
<dbReference type="EMBL" id="ML977184">
    <property type="protein sequence ID" value="KAF1982465.1"/>
    <property type="molecule type" value="Genomic_DNA"/>
</dbReference>
<name>A0A6G1GNF3_9PEZI</name>
<accession>A0A6G1GNF3</accession>
<proteinExistence type="predicted"/>
<evidence type="ECO:0000313" key="1">
    <source>
        <dbReference type="EMBL" id="KAF1982465.1"/>
    </source>
</evidence>
<sequence>MTSDMIPRLLADIGEDETCGYFRALPLRTIALDEKTFITHRASIIPRHLPLDKVDQSLVLVQRTIDILDALQHEPCPRDRRLLAHGNEDGLLEEYDEKVMANLEHLLLCLRNSLIRFLSRQVFDMLQEAWHQKRHNSGTGGKDWWTEFKGNQRPVCTTWPWSIRPSLAILWGVCWMFYDPHTQLPNWLGRVQSSGMSSHPFCCASASTSPPSVAPPQFGRHSLGGEACVDC</sequence>
<protein>
    <submittedName>
        <fullName evidence="1">Uncharacterized protein</fullName>
    </submittedName>
</protein>
<reference evidence="1" key="1">
    <citation type="journal article" date="2020" name="Stud. Mycol.">
        <title>101 Dothideomycetes genomes: a test case for predicting lifestyles and emergence of pathogens.</title>
        <authorList>
            <person name="Haridas S."/>
            <person name="Albert R."/>
            <person name="Binder M."/>
            <person name="Bloem J."/>
            <person name="Labutti K."/>
            <person name="Salamov A."/>
            <person name="Andreopoulos B."/>
            <person name="Baker S."/>
            <person name="Barry K."/>
            <person name="Bills G."/>
            <person name="Bluhm B."/>
            <person name="Cannon C."/>
            <person name="Castanera R."/>
            <person name="Culley D."/>
            <person name="Daum C."/>
            <person name="Ezra D."/>
            <person name="Gonzalez J."/>
            <person name="Henrissat B."/>
            <person name="Kuo A."/>
            <person name="Liang C."/>
            <person name="Lipzen A."/>
            <person name="Lutzoni F."/>
            <person name="Magnuson J."/>
            <person name="Mondo S."/>
            <person name="Nolan M."/>
            <person name="Ohm R."/>
            <person name="Pangilinan J."/>
            <person name="Park H.-J."/>
            <person name="Ramirez L."/>
            <person name="Alfaro M."/>
            <person name="Sun H."/>
            <person name="Tritt A."/>
            <person name="Yoshinaga Y."/>
            <person name="Zwiers L.-H."/>
            <person name="Turgeon B."/>
            <person name="Goodwin S."/>
            <person name="Spatafora J."/>
            <person name="Crous P."/>
            <person name="Grigoriev I."/>
        </authorList>
    </citation>
    <scope>NUCLEOTIDE SEQUENCE</scope>
    <source>
        <strain evidence="1">CBS 113979</strain>
    </source>
</reference>
<gene>
    <name evidence="1" type="ORF">K402DRAFT_195656</name>
</gene>
<dbReference type="AlphaFoldDB" id="A0A6G1GNF3"/>
<dbReference type="OrthoDB" id="5305647at2759"/>
<organism evidence="1 2">
    <name type="scientific">Aulographum hederae CBS 113979</name>
    <dbReference type="NCBI Taxonomy" id="1176131"/>
    <lineage>
        <taxon>Eukaryota</taxon>
        <taxon>Fungi</taxon>
        <taxon>Dikarya</taxon>
        <taxon>Ascomycota</taxon>
        <taxon>Pezizomycotina</taxon>
        <taxon>Dothideomycetes</taxon>
        <taxon>Pleosporomycetidae</taxon>
        <taxon>Aulographales</taxon>
        <taxon>Aulographaceae</taxon>
    </lineage>
</organism>